<protein>
    <submittedName>
        <fullName evidence="1">Uncharacterized protein</fullName>
    </submittedName>
</protein>
<dbReference type="PANTHER" id="PTHR47851:SF1">
    <property type="entry name" value="OS06G0588700 PROTEIN"/>
    <property type="match status" value="1"/>
</dbReference>
<evidence type="ECO:0000313" key="2">
    <source>
        <dbReference type="Proteomes" id="UP001054889"/>
    </source>
</evidence>
<dbReference type="EMBL" id="BQKI01000096">
    <property type="protein sequence ID" value="GJN38298.1"/>
    <property type="molecule type" value="Genomic_DNA"/>
</dbReference>
<reference evidence="1" key="2">
    <citation type="submission" date="2021-12" db="EMBL/GenBank/DDBJ databases">
        <title>Resequencing data analysis of finger millet.</title>
        <authorList>
            <person name="Hatakeyama M."/>
            <person name="Aluri S."/>
            <person name="Balachadran M.T."/>
            <person name="Sivarajan S.R."/>
            <person name="Poveda L."/>
            <person name="Shimizu-Inatsugi R."/>
            <person name="Schlapbach R."/>
            <person name="Sreeman S.M."/>
            <person name="Shimizu K.K."/>
        </authorList>
    </citation>
    <scope>NUCLEOTIDE SEQUENCE</scope>
</reference>
<keyword evidence="2" id="KW-1185">Reference proteome</keyword>
<gene>
    <name evidence="1" type="primary">gb27327</name>
    <name evidence="1" type="ORF">PR202_gb27327</name>
</gene>
<sequence length="76" mass="8808">MSESTIAFTAKKLGEVTVGRVMDVVLECGAGYDTNEHYIATKLFVKKNQREMFMTLPTNEIKLNWLRRKYNNKYGD</sequence>
<comment type="caution">
    <text evidence="1">The sequence shown here is derived from an EMBL/GenBank/DDBJ whole genome shotgun (WGS) entry which is preliminary data.</text>
</comment>
<proteinExistence type="predicted"/>
<dbReference type="PANTHER" id="PTHR47851">
    <property type="entry name" value="OS06G0588700 PROTEIN-RELATED"/>
    <property type="match status" value="1"/>
</dbReference>
<reference evidence="1" key="1">
    <citation type="journal article" date="2018" name="DNA Res.">
        <title>Multiple hybrid de novo genome assembly of finger millet, an orphan allotetraploid crop.</title>
        <authorList>
            <person name="Hatakeyama M."/>
            <person name="Aluri S."/>
            <person name="Balachadran M.T."/>
            <person name="Sivarajan S.R."/>
            <person name="Patrignani A."/>
            <person name="Gruter S."/>
            <person name="Poveda L."/>
            <person name="Shimizu-Inatsugi R."/>
            <person name="Baeten J."/>
            <person name="Francoijs K.J."/>
            <person name="Nataraja K.N."/>
            <person name="Reddy Y.A.N."/>
            <person name="Phadnis S."/>
            <person name="Ravikumar R.L."/>
            <person name="Schlapbach R."/>
            <person name="Sreeman S.M."/>
            <person name="Shimizu K.K."/>
        </authorList>
    </citation>
    <scope>NUCLEOTIDE SEQUENCE</scope>
</reference>
<organism evidence="1 2">
    <name type="scientific">Eleusine coracana subsp. coracana</name>
    <dbReference type="NCBI Taxonomy" id="191504"/>
    <lineage>
        <taxon>Eukaryota</taxon>
        <taxon>Viridiplantae</taxon>
        <taxon>Streptophyta</taxon>
        <taxon>Embryophyta</taxon>
        <taxon>Tracheophyta</taxon>
        <taxon>Spermatophyta</taxon>
        <taxon>Magnoliopsida</taxon>
        <taxon>Liliopsida</taxon>
        <taxon>Poales</taxon>
        <taxon>Poaceae</taxon>
        <taxon>PACMAD clade</taxon>
        <taxon>Chloridoideae</taxon>
        <taxon>Cynodonteae</taxon>
        <taxon>Eleusininae</taxon>
        <taxon>Eleusine</taxon>
    </lineage>
</organism>
<name>A0AAV5FTX8_ELECO</name>
<evidence type="ECO:0000313" key="1">
    <source>
        <dbReference type="EMBL" id="GJN38298.1"/>
    </source>
</evidence>
<dbReference type="AlphaFoldDB" id="A0AAV5FTX8"/>
<dbReference type="Proteomes" id="UP001054889">
    <property type="component" value="Unassembled WGS sequence"/>
</dbReference>
<accession>A0AAV5FTX8</accession>